<dbReference type="AlphaFoldDB" id="A0A392T3A3"/>
<evidence type="ECO:0000256" key="1">
    <source>
        <dbReference type="SAM" id="MobiDB-lite"/>
    </source>
</evidence>
<dbReference type="EMBL" id="LXQA010482469">
    <property type="protein sequence ID" value="MCI54636.1"/>
    <property type="molecule type" value="Genomic_DNA"/>
</dbReference>
<reference evidence="2 3" key="1">
    <citation type="journal article" date="2018" name="Front. Plant Sci.">
        <title>Red Clover (Trifolium pratense) and Zigzag Clover (T. medium) - A Picture of Genomic Similarities and Differences.</title>
        <authorList>
            <person name="Dluhosova J."/>
            <person name="Istvanek J."/>
            <person name="Nedelnik J."/>
            <person name="Repkova J."/>
        </authorList>
    </citation>
    <scope>NUCLEOTIDE SEQUENCE [LARGE SCALE GENOMIC DNA]</scope>
    <source>
        <strain evidence="3">cv. 10/8</strain>
        <tissue evidence="2">Leaf</tissue>
    </source>
</reference>
<name>A0A392T3A3_9FABA</name>
<accession>A0A392T3A3</accession>
<keyword evidence="3" id="KW-1185">Reference proteome</keyword>
<proteinExistence type="predicted"/>
<feature type="region of interest" description="Disordered" evidence="1">
    <location>
        <begin position="1"/>
        <end position="60"/>
    </location>
</feature>
<evidence type="ECO:0000313" key="2">
    <source>
        <dbReference type="EMBL" id="MCI54636.1"/>
    </source>
</evidence>
<protein>
    <submittedName>
        <fullName evidence="2">Uncharacterized protein</fullName>
    </submittedName>
</protein>
<organism evidence="2 3">
    <name type="scientific">Trifolium medium</name>
    <dbReference type="NCBI Taxonomy" id="97028"/>
    <lineage>
        <taxon>Eukaryota</taxon>
        <taxon>Viridiplantae</taxon>
        <taxon>Streptophyta</taxon>
        <taxon>Embryophyta</taxon>
        <taxon>Tracheophyta</taxon>
        <taxon>Spermatophyta</taxon>
        <taxon>Magnoliopsida</taxon>
        <taxon>eudicotyledons</taxon>
        <taxon>Gunneridae</taxon>
        <taxon>Pentapetalae</taxon>
        <taxon>rosids</taxon>
        <taxon>fabids</taxon>
        <taxon>Fabales</taxon>
        <taxon>Fabaceae</taxon>
        <taxon>Papilionoideae</taxon>
        <taxon>50 kb inversion clade</taxon>
        <taxon>NPAAA clade</taxon>
        <taxon>Hologalegina</taxon>
        <taxon>IRL clade</taxon>
        <taxon>Trifolieae</taxon>
        <taxon>Trifolium</taxon>
    </lineage>
</organism>
<feature type="non-terminal residue" evidence="2">
    <location>
        <position position="60"/>
    </location>
</feature>
<evidence type="ECO:0000313" key="3">
    <source>
        <dbReference type="Proteomes" id="UP000265520"/>
    </source>
</evidence>
<dbReference type="Proteomes" id="UP000265520">
    <property type="component" value="Unassembled WGS sequence"/>
</dbReference>
<sequence>MTWGATVPDRLKPNTYEGPSEWDKHNHVAQRPRNQGNEHGQRPNAHNVLTCSLAKDNPGV</sequence>
<comment type="caution">
    <text evidence="2">The sequence shown here is derived from an EMBL/GenBank/DDBJ whole genome shotgun (WGS) entry which is preliminary data.</text>
</comment>